<feature type="domain" description="ABC transporter" evidence="4">
    <location>
        <begin position="22"/>
        <end position="255"/>
    </location>
</feature>
<organism evidence="5 6">
    <name type="scientific">Apilactobacillus ozensis DSM 23829 = JCM 17196</name>
    <dbReference type="NCBI Taxonomy" id="1423781"/>
    <lineage>
        <taxon>Bacteria</taxon>
        <taxon>Bacillati</taxon>
        <taxon>Bacillota</taxon>
        <taxon>Bacilli</taxon>
        <taxon>Lactobacillales</taxon>
        <taxon>Lactobacillaceae</taxon>
        <taxon>Apilactobacillus</taxon>
    </lineage>
</organism>
<dbReference type="RefSeq" id="WP_056967102.1">
    <property type="nucleotide sequence ID" value="NZ_AYYQ01000036.1"/>
</dbReference>
<keyword evidence="2" id="KW-0547">Nucleotide-binding</keyword>
<evidence type="ECO:0000256" key="1">
    <source>
        <dbReference type="ARBA" id="ARBA00022448"/>
    </source>
</evidence>
<evidence type="ECO:0000256" key="3">
    <source>
        <dbReference type="ARBA" id="ARBA00022840"/>
    </source>
</evidence>
<dbReference type="GO" id="GO:0016887">
    <property type="term" value="F:ATP hydrolysis activity"/>
    <property type="evidence" value="ECO:0007669"/>
    <property type="project" value="InterPro"/>
</dbReference>
<dbReference type="Pfam" id="PF00005">
    <property type="entry name" value="ABC_tran"/>
    <property type="match status" value="1"/>
</dbReference>
<dbReference type="AlphaFoldDB" id="A0A0R2AWL1"/>
<reference evidence="5 6" key="1">
    <citation type="journal article" date="2015" name="Genome Announc.">
        <title>Expanding the biotechnology potential of lactobacilli through comparative genomics of 213 strains and associated genera.</title>
        <authorList>
            <person name="Sun Z."/>
            <person name="Harris H.M."/>
            <person name="McCann A."/>
            <person name="Guo C."/>
            <person name="Argimon S."/>
            <person name="Zhang W."/>
            <person name="Yang X."/>
            <person name="Jeffery I.B."/>
            <person name="Cooney J.C."/>
            <person name="Kagawa T.F."/>
            <person name="Liu W."/>
            <person name="Song Y."/>
            <person name="Salvetti E."/>
            <person name="Wrobel A."/>
            <person name="Rasinkangas P."/>
            <person name="Parkhill J."/>
            <person name="Rea M.C."/>
            <person name="O'Sullivan O."/>
            <person name="Ritari J."/>
            <person name="Douillard F.P."/>
            <person name="Paul Ross R."/>
            <person name="Yang R."/>
            <person name="Briner A.E."/>
            <person name="Felis G.E."/>
            <person name="de Vos W.M."/>
            <person name="Barrangou R."/>
            <person name="Klaenhammer T.R."/>
            <person name="Caufield P.W."/>
            <person name="Cui Y."/>
            <person name="Zhang H."/>
            <person name="O'Toole P.W."/>
        </authorList>
    </citation>
    <scope>NUCLEOTIDE SEQUENCE [LARGE SCALE GENOMIC DNA]</scope>
    <source>
        <strain evidence="5 6">DSM 23829</strain>
    </source>
</reference>
<name>A0A0R2AWL1_9LACO</name>
<dbReference type="PATRIC" id="fig|1423781.4.peg.796"/>
<sequence length="308" mass="35316">MIKTKQLSFEYESFVKEPGLKGSISDFFKRKTKTIQALKNNSITINDGDMVGLIGPNGAGKTTFIKLLTGILSPTHGSVIVDNQIPTYRANKYLKQVGILFGQKSQLTWDLPAIDTLNMLAYIYKIPHDKYINRKQTLINMLDAQEFINQPVRKLSLGQRVRCELICALIHEPKYLFLDEPTLGLDLLTQQHIYKFLRAENQQNHTTILITSHYLKDIEMLSDKLLILVDGNFVYQGQTNNIPIQPNQLDNFTCKYLKNNQTVTEKVPSNQLKTFINQIDSENIISIKREGVSLEAFVQKLYLEYKNK</sequence>
<keyword evidence="3" id="KW-0067">ATP-binding</keyword>
<proteinExistence type="predicted"/>
<accession>A0A0R2AWL1</accession>
<keyword evidence="6" id="KW-1185">Reference proteome</keyword>
<gene>
    <name evidence="5" type="ORF">FD06_GL000771</name>
</gene>
<evidence type="ECO:0000259" key="4">
    <source>
        <dbReference type="PROSITE" id="PS50893"/>
    </source>
</evidence>
<dbReference type="Gene3D" id="3.40.50.300">
    <property type="entry name" value="P-loop containing nucleotide triphosphate hydrolases"/>
    <property type="match status" value="1"/>
</dbReference>
<protein>
    <recommendedName>
        <fullName evidence="4">ABC transporter domain-containing protein</fullName>
    </recommendedName>
</protein>
<comment type="caution">
    <text evidence="5">The sequence shown here is derived from an EMBL/GenBank/DDBJ whole genome shotgun (WGS) entry which is preliminary data.</text>
</comment>
<dbReference type="InterPro" id="IPR003439">
    <property type="entry name" value="ABC_transporter-like_ATP-bd"/>
</dbReference>
<dbReference type="PANTHER" id="PTHR42711:SF1">
    <property type="entry name" value="ABC-TRANSPORT PROTEIN, ATP-BINDING COMPONENT"/>
    <property type="match status" value="1"/>
</dbReference>
<evidence type="ECO:0000313" key="5">
    <source>
        <dbReference type="EMBL" id="KRM67619.1"/>
    </source>
</evidence>
<evidence type="ECO:0000313" key="6">
    <source>
        <dbReference type="Proteomes" id="UP000052012"/>
    </source>
</evidence>
<dbReference type="InterPro" id="IPR050763">
    <property type="entry name" value="ABC_transporter_ATP-binding"/>
</dbReference>
<dbReference type="EMBL" id="AYYQ01000036">
    <property type="protein sequence ID" value="KRM67619.1"/>
    <property type="molecule type" value="Genomic_DNA"/>
</dbReference>
<dbReference type="SUPFAM" id="SSF52540">
    <property type="entry name" value="P-loop containing nucleoside triphosphate hydrolases"/>
    <property type="match status" value="1"/>
</dbReference>
<dbReference type="STRING" id="1423781.FD06_GL000771"/>
<dbReference type="PROSITE" id="PS50893">
    <property type="entry name" value="ABC_TRANSPORTER_2"/>
    <property type="match status" value="1"/>
</dbReference>
<dbReference type="PANTHER" id="PTHR42711">
    <property type="entry name" value="ABC TRANSPORTER ATP-BINDING PROTEIN"/>
    <property type="match status" value="1"/>
</dbReference>
<dbReference type="Proteomes" id="UP000052012">
    <property type="component" value="Unassembled WGS sequence"/>
</dbReference>
<evidence type="ECO:0000256" key="2">
    <source>
        <dbReference type="ARBA" id="ARBA00022741"/>
    </source>
</evidence>
<dbReference type="InterPro" id="IPR027417">
    <property type="entry name" value="P-loop_NTPase"/>
</dbReference>
<dbReference type="SMART" id="SM00382">
    <property type="entry name" value="AAA"/>
    <property type="match status" value="1"/>
</dbReference>
<dbReference type="InterPro" id="IPR003593">
    <property type="entry name" value="AAA+_ATPase"/>
</dbReference>
<keyword evidence="1" id="KW-0813">Transport</keyword>
<dbReference type="OrthoDB" id="9804819at2"/>
<dbReference type="GO" id="GO:0005524">
    <property type="term" value="F:ATP binding"/>
    <property type="evidence" value="ECO:0007669"/>
    <property type="project" value="UniProtKB-KW"/>
</dbReference>